<gene>
    <name evidence="2" type="ORF">CkaCkLH20_09472</name>
</gene>
<reference evidence="2" key="2">
    <citation type="submission" date="2020-11" db="EMBL/GenBank/DDBJ databases">
        <title>Whole genome sequencing of Colletotrichum sp.</title>
        <authorList>
            <person name="Li H."/>
        </authorList>
    </citation>
    <scope>NUCLEOTIDE SEQUENCE</scope>
    <source>
        <strain evidence="2">CkLH20</strain>
    </source>
</reference>
<dbReference type="OrthoDB" id="5307331at2759"/>
<keyword evidence="3" id="KW-1185">Reference proteome</keyword>
<evidence type="ECO:0000256" key="1">
    <source>
        <dbReference type="SAM" id="MobiDB-lite"/>
    </source>
</evidence>
<dbReference type="EMBL" id="JAATWM020000034">
    <property type="protein sequence ID" value="KAF9872962.1"/>
    <property type="molecule type" value="Genomic_DNA"/>
</dbReference>
<evidence type="ECO:0000313" key="2">
    <source>
        <dbReference type="EMBL" id="KAF9872962.1"/>
    </source>
</evidence>
<evidence type="ECO:0000313" key="3">
    <source>
        <dbReference type="Proteomes" id="UP000781932"/>
    </source>
</evidence>
<organism evidence="2 3">
    <name type="scientific">Colletotrichum karsti</name>
    <dbReference type="NCBI Taxonomy" id="1095194"/>
    <lineage>
        <taxon>Eukaryota</taxon>
        <taxon>Fungi</taxon>
        <taxon>Dikarya</taxon>
        <taxon>Ascomycota</taxon>
        <taxon>Pezizomycotina</taxon>
        <taxon>Sordariomycetes</taxon>
        <taxon>Hypocreomycetidae</taxon>
        <taxon>Glomerellales</taxon>
        <taxon>Glomerellaceae</taxon>
        <taxon>Colletotrichum</taxon>
        <taxon>Colletotrichum boninense species complex</taxon>
    </lineage>
</organism>
<comment type="caution">
    <text evidence="2">The sequence shown here is derived from an EMBL/GenBank/DDBJ whole genome shotgun (WGS) entry which is preliminary data.</text>
</comment>
<dbReference type="GeneID" id="62165261"/>
<sequence>MDFTELDPLFDLPSPSFDTFADPNLFFDFDGYTGLAPEASSPKPQQIPQPTEDAQVDFSSLLEDTSFGNDFTFDSLLDDTLLTIPDERPADVQPPLSLVPPSNPTAAPLENKDACSQDVFDALLAELLAPPGALPGNPTSVDPQDVFPFPSESWPTEEFGSFTWVPTPNFDVGLFTEPQYSDAQTKTDAFAAQANPFFPDLSTVSAGEIPFTFDEEASLVPIFTPIASLTAPQSVVSPSLPTTALQHPRPIAPASPPFIKTESVEEEFGPSNFDGPSSIIDAQGRIKFSPAPSASLSPEPPKRDLTTPVVNGKVIKRIPRPAKAKDVNASDWYSPPPQIPSWGGPSPSNPLFTYNPNGEWSPSQRFSRDEILHYLTERKRLSLPLTLWIQNLPHGCVKRVTDGRTLKCRWDGCPAQNGTILKGFWRVCFDERPETSGKQHNPFHNAGYMHLWCLDRCFDLFEISQAFDLRPDTRHFEKEERNPMAMTRDHDELVMEFENWREEQTKAYETWRAQCEANKALGIPPENRVVEREQKLWYILTTKHLALETVVRQTMRDNRGGISIDQHKGDLGWYIKKVNERKSHTRAQKDAGSRALARLATDCDDVFGDDADVPETPRRGAARSHRAEDGGRTPQLGEIGSRKRQRCVADECAFDGEGERKRQRRHCRSI</sequence>
<accession>A0A9P6HZE1</accession>
<protein>
    <submittedName>
        <fullName evidence="2">Uncharacterized protein</fullName>
    </submittedName>
</protein>
<dbReference type="RefSeq" id="XP_038742423.1">
    <property type="nucleotide sequence ID" value="XM_038892187.1"/>
</dbReference>
<reference evidence="2" key="1">
    <citation type="submission" date="2020-03" db="EMBL/GenBank/DDBJ databases">
        <authorList>
            <person name="He L."/>
        </authorList>
    </citation>
    <scope>NUCLEOTIDE SEQUENCE</scope>
    <source>
        <strain evidence="2">CkLH20</strain>
    </source>
</reference>
<dbReference type="AlphaFoldDB" id="A0A9P6HZE1"/>
<proteinExistence type="predicted"/>
<name>A0A9P6HZE1_9PEZI</name>
<dbReference type="Proteomes" id="UP000781932">
    <property type="component" value="Unassembled WGS sequence"/>
</dbReference>
<feature type="region of interest" description="Disordered" evidence="1">
    <location>
        <begin position="607"/>
        <end position="646"/>
    </location>
</feature>